<gene>
    <name evidence="1" type="ORF">GCM10009733_002760</name>
</gene>
<dbReference type="Proteomes" id="UP001500064">
    <property type="component" value="Unassembled WGS sequence"/>
</dbReference>
<accession>A0ABP4QGQ9</accession>
<comment type="caution">
    <text evidence="1">The sequence shown here is derived from an EMBL/GenBank/DDBJ whole genome shotgun (WGS) entry which is preliminary data.</text>
</comment>
<evidence type="ECO:0008006" key="3">
    <source>
        <dbReference type="Google" id="ProtNLM"/>
    </source>
</evidence>
<evidence type="ECO:0000313" key="1">
    <source>
        <dbReference type="EMBL" id="GAA1609991.1"/>
    </source>
</evidence>
<reference evidence="2" key="1">
    <citation type="journal article" date="2019" name="Int. J. Syst. Evol. Microbiol.">
        <title>The Global Catalogue of Microorganisms (GCM) 10K type strain sequencing project: providing services to taxonomists for standard genome sequencing and annotation.</title>
        <authorList>
            <consortium name="The Broad Institute Genomics Platform"/>
            <consortium name="The Broad Institute Genome Sequencing Center for Infectious Disease"/>
            <person name="Wu L."/>
            <person name="Ma J."/>
        </authorList>
    </citation>
    <scope>NUCLEOTIDE SEQUENCE [LARGE SCALE GENOMIC DNA]</scope>
    <source>
        <strain evidence="2">JCM 13929</strain>
    </source>
</reference>
<proteinExistence type="predicted"/>
<organism evidence="1 2">
    <name type="scientific">Nonomuraea maheshkhaliensis</name>
    <dbReference type="NCBI Taxonomy" id="419590"/>
    <lineage>
        <taxon>Bacteria</taxon>
        <taxon>Bacillati</taxon>
        <taxon>Actinomycetota</taxon>
        <taxon>Actinomycetes</taxon>
        <taxon>Streptosporangiales</taxon>
        <taxon>Streptosporangiaceae</taxon>
        <taxon>Nonomuraea</taxon>
    </lineage>
</organism>
<dbReference type="EMBL" id="BAAAMU010000001">
    <property type="protein sequence ID" value="GAA1609991.1"/>
    <property type="molecule type" value="Genomic_DNA"/>
</dbReference>
<protein>
    <recommendedName>
        <fullName evidence="3">Secreted protein</fullName>
    </recommendedName>
</protein>
<sequence>MFGFCAVKSLTILSNSPAGSSAPHHWANSSVTLPSEAVSLEVPEPHAVASATVAAAVAAPITRLTRVASTTMTGSSYFEIFPPSAELAVTLAACYGRKQEKNGRKLRSTA</sequence>
<keyword evidence="2" id="KW-1185">Reference proteome</keyword>
<name>A0ABP4QGQ9_9ACTN</name>
<evidence type="ECO:0000313" key="2">
    <source>
        <dbReference type="Proteomes" id="UP001500064"/>
    </source>
</evidence>